<evidence type="ECO:0000256" key="4">
    <source>
        <dbReference type="ARBA" id="ARBA00022840"/>
    </source>
</evidence>
<sequence length="280" mass="30248">MIPNEPALSVSGLRRAFPMGRGVPDLVAVDDVSFELAPGGSLGVVGESGSGKSTVARMLVGLERPDSGEIRVAGRTRGVREHGRAARLRRAREIQLVFQNPLESLDRRLTAAQCLHHVLRLHGAERAEADRRALELLEQVGLGAREAEARPHRLSGGQRQRLAIARALAAGPSVLVLDEAVSALDVSVQAQILRLLARIREESGVSLVFVSHDLAVVGQVTDEVLVMYRGRAVEHGPTRRVLREPEHPYTRMLASSVPGPGWDPAEVVRLRAEFAATAQA</sequence>
<feature type="domain" description="ABC transporter" evidence="5">
    <location>
        <begin position="8"/>
        <end position="254"/>
    </location>
</feature>
<dbReference type="InterPro" id="IPR017871">
    <property type="entry name" value="ABC_transporter-like_CS"/>
</dbReference>
<keyword evidence="2" id="KW-0813">Transport</keyword>
<dbReference type="InterPro" id="IPR003593">
    <property type="entry name" value="AAA+_ATPase"/>
</dbReference>
<dbReference type="InterPro" id="IPR013563">
    <property type="entry name" value="Oligopep_ABC_C"/>
</dbReference>
<dbReference type="Pfam" id="PF00005">
    <property type="entry name" value="ABC_tran"/>
    <property type="match status" value="1"/>
</dbReference>
<evidence type="ECO:0000313" key="6">
    <source>
        <dbReference type="EMBL" id="MYR35116.1"/>
    </source>
</evidence>
<evidence type="ECO:0000256" key="3">
    <source>
        <dbReference type="ARBA" id="ARBA00022741"/>
    </source>
</evidence>
<dbReference type="InterPro" id="IPR003439">
    <property type="entry name" value="ABC_transporter-like_ATP-bd"/>
</dbReference>
<accession>A0A7K2IZ39</accession>
<dbReference type="PROSITE" id="PS00211">
    <property type="entry name" value="ABC_TRANSPORTER_1"/>
    <property type="match status" value="1"/>
</dbReference>
<evidence type="ECO:0000313" key="7">
    <source>
        <dbReference type="Proteomes" id="UP000467124"/>
    </source>
</evidence>
<dbReference type="PANTHER" id="PTHR43776:SF7">
    <property type="entry name" value="D,D-DIPEPTIDE TRANSPORT ATP-BINDING PROTEIN DDPF-RELATED"/>
    <property type="match status" value="1"/>
</dbReference>
<dbReference type="Proteomes" id="UP000467124">
    <property type="component" value="Unassembled WGS sequence"/>
</dbReference>
<dbReference type="SUPFAM" id="SSF52540">
    <property type="entry name" value="P-loop containing nucleoside triphosphate hydrolases"/>
    <property type="match status" value="1"/>
</dbReference>
<comment type="caution">
    <text evidence="6">The sequence shown here is derived from an EMBL/GenBank/DDBJ whole genome shotgun (WGS) entry which is preliminary data.</text>
</comment>
<dbReference type="EMBL" id="WWHY01000001">
    <property type="protein sequence ID" value="MYR35116.1"/>
    <property type="molecule type" value="Genomic_DNA"/>
</dbReference>
<dbReference type="PANTHER" id="PTHR43776">
    <property type="entry name" value="TRANSPORT ATP-BINDING PROTEIN"/>
    <property type="match status" value="1"/>
</dbReference>
<dbReference type="GO" id="GO:0015833">
    <property type="term" value="P:peptide transport"/>
    <property type="evidence" value="ECO:0007669"/>
    <property type="project" value="InterPro"/>
</dbReference>
<dbReference type="InterPro" id="IPR027417">
    <property type="entry name" value="P-loop_NTPase"/>
</dbReference>
<evidence type="ECO:0000256" key="1">
    <source>
        <dbReference type="ARBA" id="ARBA00005417"/>
    </source>
</evidence>
<protein>
    <submittedName>
        <fullName evidence="6">ATP-binding cassette domain-containing protein</fullName>
    </submittedName>
</protein>
<evidence type="ECO:0000259" key="5">
    <source>
        <dbReference type="PROSITE" id="PS50893"/>
    </source>
</evidence>
<dbReference type="PROSITE" id="PS50893">
    <property type="entry name" value="ABC_TRANSPORTER_2"/>
    <property type="match status" value="1"/>
</dbReference>
<gene>
    <name evidence="6" type="ORF">GTW20_23345</name>
</gene>
<dbReference type="GO" id="GO:0016887">
    <property type="term" value="F:ATP hydrolysis activity"/>
    <property type="evidence" value="ECO:0007669"/>
    <property type="project" value="InterPro"/>
</dbReference>
<dbReference type="RefSeq" id="WP_161111908.1">
    <property type="nucleotide sequence ID" value="NZ_WWHY01000001.1"/>
</dbReference>
<reference evidence="6 7" key="1">
    <citation type="journal article" date="2019" name="Nat. Commun.">
        <title>The antimicrobial potential of Streptomyces from insect microbiomes.</title>
        <authorList>
            <person name="Chevrette M.G."/>
            <person name="Carlson C.M."/>
            <person name="Ortega H.E."/>
            <person name="Thomas C."/>
            <person name="Ananiev G.E."/>
            <person name="Barns K.J."/>
            <person name="Book A.J."/>
            <person name="Cagnazzo J."/>
            <person name="Carlos C."/>
            <person name="Flanigan W."/>
            <person name="Grubbs K.J."/>
            <person name="Horn H.A."/>
            <person name="Hoffmann F.M."/>
            <person name="Klassen J.L."/>
            <person name="Knack J.J."/>
            <person name="Lewin G.R."/>
            <person name="McDonald B.R."/>
            <person name="Muller L."/>
            <person name="Melo W.G.P."/>
            <person name="Pinto-Tomas A.A."/>
            <person name="Schmitz A."/>
            <person name="Wendt-Pienkowski E."/>
            <person name="Wildman S."/>
            <person name="Zhao M."/>
            <person name="Zhang F."/>
            <person name="Bugni T.S."/>
            <person name="Andes D.R."/>
            <person name="Pupo M.T."/>
            <person name="Currie C.R."/>
        </authorList>
    </citation>
    <scope>NUCLEOTIDE SEQUENCE [LARGE SCALE GENOMIC DNA]</scope>
    <source>
        <strain evidence="6 7">SID5840</strain>
    </source>
</reference>
<dbReference type="AlphaFoldDB" id="A0A7K2IZ39"/>
<keyword evidence="4 6" id="KW-0067">ATP-binding</keyword>
<dbReference type="GO" id="GO:0055085">
    <property type="term" value="P:transmembrane transport"/>
    <property type="evidence" value="ECO:0007669"/>
    <property type="project" value="UniProtKB-ARBA"/>
</dbReference>
<proteinExistence type="inferred from homology"/>
<organism evidence="6 7">
    <name type="scientific">Nocardiopsis alba</name>
    <dbReference type="NCBI Taxonomy" id="53437"/>
    <lineage>
        <taxon>Bacteria</taxon>
        <taxon>Bacillati</taxon>
        <taxon>Actinomycetota</taxon>
        <taxon>Actinomycetes</taxon>
        <taxon>Streptosporangiales</taxon>
        <taxon>Nocardiopsidaceae</taxon>
        <taxon>Nocardiopsis</taxon>
    </lineage>
</organism>
<comment type="similarity">
    <text evidence="1">Belongs to the ABC transporter superfamily.</text>
</comment>
<dbReference type="InterPro" id="IPR050319">
    <property type="entry name" value="ABC_transp_ATP-bind"/>
</dbReference>
<name>A0A7K2IZ39_9ACTN</name>
<dbReference type="CDD" id="cd03257">
    <property type="entry name" value="ABC_NikE_OppD_transporters"/>
    <property type="match status" value="1"/>
</dbReference>
<dbReference type="SMART" id="SM00382">
    <property type="entry name" value="AAA"/>
    <property type="match status" value="1"/>
</dbReference>
<dbReference type="GO" id="GO:0005524">
    <property type="term" value="F:ATP binding"/>
    <property type="evidence" value="ECO:0007669"/>
    <property type="project" value="UniProtKB-KW"/>
</dbReference>
<keyword evidence="3" id="KW-0547">Nucleotide-binding</keyword>
<evidence type="ECO:0000256" key="2">
    <source>
        <dbReference type="ARBA" id="ARBA00022448"/>
    </source>
</evidence>
<dbReference type="Pfam" id="PF08352">
    <property type="entry name" value="oligo_HPY"/>
    <property type="match status" value="1"/>
</dbReference>
<dbReference type="Gene3D" id="3.40.50.300">
    <property type="entry name" value="P-loop containing nucleotide triphosphate hydrolases"/>
    <property type="match status" value="1"/>
</dbReference>